<dbReference type="SMART" id="SM00387">
    <property type="entry name" value="HATPase_c"/>
    <property type="match status" value="1"/>
</dbReference>
<dbReference type="Gene3D" id="1.10.287.130">
    <property type="match status" value="1"/>
</dbReference>
<dbReference type="InterPro" id="IPR005467">
    <property type="entry name" value="His_kinase_dom"/>
</dbReference>
<keyword evidence="3" id="KW-0597">Phosphoprotein</keyword>
<dbReference type="InterPro" id="IPR036890">
    <property type="entry name" value="HATPase_C_sf"/>
</dbReference>
<evidence type="ECO:0000256" key="4">
    <source>
        <dbReference type="ARBA" id="ARBA00022777"/>
    </source>
</evidence>
<keyword evidence="8" id="KW-1185">Reference proteome</keyword>
<evidence type="ECO:0000256" key="1">
    <source>
        <dbReference type="ARBA" id="ARBA00000085"/>
    </source>
</evidence>
<proteinExistence type="predicted"/>
<keyword evidence="4" id="KW-0418">Kinase</keyword>
<dbReference type="CDD" id="cd00082">
    <property type="entry name" value="HisKA"/>
    <property type="match status" value="1"/>
</dbReference>
<dbReference type="SUPFAM" id="SSF47384">
    <property type="entry name" value="Homodimeric domain of signal transducing histidine kinase"/>
    <property type="match status" value="1"/>
</dbReference>
<evidence type="ECO:0000256" key="5">
    <source>
        <dbReference type="ARBA" id="ARBA00023012"/>
    </source>
</evidence>
<dbReference type="InterPro" id="IPR036097">
    <property type="entry name" value="HisK_dim/P_sf"/>
</dbReference>
<comment type="caution">
    <text evidence="7">The sequence shown here is derived from an EMBL/GenBank/DDBJ whole genome shotgun (WGS) entry which is preliminary data.</text>
</comment>
<dbReference type="InterPro" id="IPR003661">
    <property type="entry name" value="HisK_dim/P_dom"/>
</dbReference>
<evidence type="ECO:0000256" key="2">
    <source>
        <dbReference type="ARBA" id="ARBA00012438"/>
    </source>
</evidence>
<dbReference type="PRINTS" id="PR00344">
    <property type="entry name" value="BCTRLSENSOR"/>
</dbReference>
<dbReference type="Gene3D" id="3.30.565.10">
    <property type="entry name" value="Histidine kinase-like ATPase, C-terminal domain"/>
    <property type="match status" value="1"/>
</dbReference>
<keyword evidence="4" id="KW-0808">Transferase</keyword>
<comment type="catalytic activity">
    <reaction evidence="1">
        <text>ATP + protein L-histidine = ADP + protein N-phospho-L-histidine.</text>
        <dbReference type="EC" id="2.7.13.3"/>
    </reaction>
</comment>
<dbReference type="Proteomes" id="UP000603457">
    <property type="component" value="Unassembled WGS sequence"/>
</dbReference>
<evidence type="ECO:0000313" key="7">
    <source>
        <dbReference type="EMBL" id="MBD2594636.1"/>
    </source>
</evidence>
<evidence type="ECO:0000259" key="6">
    <source>
        <dbReference type="PROSITE" id="PS50109"/>
    </source>
</evidence>
<protein>
    <recommendedName>
        <fullName evidence="2">histidine kinase</fullName>
        <ecNumber evidence="2">2.7.13.3</ecNumber>
    </recommendedName>
</protein>
<dbReference type="SUPFAM" id="SSF55874">
    <property type="entry name" value="ATPase domain of HSP90 chaperone/DNA topoisomerase II/histidine kinase"/>
    <property type="match status" value="1"/>
</dbReference>
<dbReference type="Pfam" id="PF02518">
    <property type="entry name" value="HATPase_c"/>
    <property type="match status" value="1"/>
</dbReference>
<feature type="domain" description="Histidine kinase" evidence="6">
    <location>
        <begin position="198"/>
        <end position="460"/>
    </location>
</feature>
<evidence type="ECO:0000256" key="3">
    <source>
        <dbReference type="ARBA" id="ARBA00022553"/>
    </source>
</evidence>
<dbReference type="PANTHER" id="PTHR43065:SF50">
    <property type="entry name" value="HISTIDINE KINASE"/>
    <property type="match status" value="1"/>
</dbReference>
<gene>
    <name evidence="7" type="ORF">H6G74_09895</name>
</gene>
<keyword evidence="5" id="KW-0902">Two-component regulatory system</keyword>
<dbReference type="PROSITE" id="PS50109">
    <property type="entry name" value="HIS_KIN"/>
    <property type="match status" value="1"/>
</dbReference>
<evidence type="ECO:0000313" key="8">
    <source>
        <dbReference type="Proteomes" id="UP000603457"/>
    </source>
</evidence>
<dbReference type="RefSeq" id="WP_190967491.1">
    <property type="nucleotide sequence ID" value="NZ_JACJTB010000009.1"/>
</dbReference>
<dbReference type="InterPro" id="IPR003594">
    <property type="entry name" value="HATPase_dom"/>
</dbReference>
<reference evidence="7 8" key="1">
    <citation type="journal article" date="2020" name="ISME J.">
        <title>Comparative genomics reveals insights into cyanobacterial evolution and habitat adaptation.</title>
        <authorList>
            <person name="Chen M.Y."/>
            <person name="Teng W.K."/>
            <person name="Zhao L."/>
            <person name="Hu C.X."/>
            <person name="Zhou Y.K."/>
            <person name="Han B.P."/>
            <person name="Song L.R."/>
            <person name="Shu W.S."/>
        </authorList>
    </citation>
    <scope>NUCLEOTIDE SEQUENCE [LARGE SCALE GENOMIC DNA]</scope>
    <source>
        <strain evidence="7 8">FACHB-130</strain>
    </source>
</reference>
<dbReference type="InterPro" id="IPR004358">
    <property type="entry name" value="Sig_transdc_His_kin-like_C"/>
</dbReference>
<dbReference type="PANTHER" id="PTHR43065">
    <property type="entry name" value="SENSOR HISTIDINE KINASE"/>
    <property type="match status" value="1"/>
</dbReference>
<dbReference type="EC" id="2.7.13.3" evidence="2"/>
<dbReference type="EMBL" id="JACJTB010000009">
    <property type="protein sequence ID" value="MBD2594636.1"/>
    <property type="molecule type" value="Genomic_DNA"/>
</dbReference>
<organism evidence="7 8">
    <name type="scientific">Nostoc spongiaeforme FACHB-130</name>
    <dbReference type="NCBI Taxonomy" id="1357510"/>
    <lineage>
        <taxon>Bacteria</taxon>
        <taxon>Bacillati</taxon>
        <taxon>Cyanobacteriota</taxon>
        <taxon>Cyanophyceae</taxon>
        <taxon>Nostocales</taxon>
        <taxon>Nostocaceae</taxon>
        <taxon>Nostoc</taxon>
    </lineage>
</organism>
<name>A0ABR8FTQ4_9NOSO</name>
<accession>A0ABR8FTQ4</accession>
<sequence length="468" mass="52816">MLAIHSMTNTNELNLRLESTLQELPMWEIQVELDCPGDELIRLFSQEPLLPGIILTKNQGFRGMISRQKFFEHMSRPYSFGLFSRRPVENLYNFLQPDLLMIPGETTVVEATQKALQRSLHIAYEPILVAATSGKYGLIDFHQLLLAYSQIYALTLAHLQFAEEQSQLAKAGFQDLQNNYTRLLQNEKMAALGQLVAGIAHEINNPINFIAGNLVHAVGYTQDLLELIYLYQQKYPEPAKKIKHKISDIDLEYVASDFPNLLTSMKLGCDRIQQIVKSLRNFSRLDEAEKKIVDIHEGIDSTLLILSSRLKEEVNGQRISIIKEYGKIQPIECYAGLLNQVFMNILSNAIDALQEAIVKNSELNHHNSGLLNKPAIWIRTELTDDHQVKIQIIDNGTGIPEEIQKHLFDPFFTTKPVGKGTGLGLSISYQIVVEKHGGELQCLSTVGKGTEFIIQIPVRFSSDLGHNI</sequence>